<evidence type="ECO:0000313" key="2">
    <source>
        <dbReference type="Proteomes" id="UP000253606"/>
    </source>
</evidence>
<dbReference type="EMBL" id="CP030840">
    <property type="protein sequence ID" value="AXC10558.1"/>
    <property type="molecule type" value="Genomic_DNA"/>
</dbReference>
<evidence type="ECO:0000313" key="1">
    <source>
        <dbReference type="EMBL" id="AXC10558.1"/>
    </source>
</evidence>
<organism evidence="1 2">
    <name type="scientific">Acidisarcina polymorpha</name>
    <dbReference type="NCBI Taxonomy" id="2211140"/>
    <lineage>
        <taxon>Bacteria</taxon>
        <taxon>Pseudomonadati</taxon>
        <taxon>Acidobacteriota</taxon>
        <taxon>Terriglobia</taxon>
        <taxon>Terriglobales</taxon>
        <taxon>Acidobacteriaceae</taxon>
        <taxon>Acidisarcina</taxon>
    </lineage>
</organism>
<name>A0A2Z5FUL2_9BACT</name>
<reference evidence="1 2" key="1">
    <citation type="journal article" date="2018" name="Front. Microbiol.">
        <title>Hydrolytic Capabilities as a Key to Environmental Success: Chitinolytic and Cellulolytic Acidobacteria From Acidic Sub-arctic Soils and Boreal Peatlands.</title>
        <authorList>
            <person name="Belova S.E."/>
            <person name="Ravin N.V."/>
            <person name="Pankratov T.A."/>
            <person name="Rakitin A.L."/>
            <person name="Ivanova A.A."/>
            <person name="Beletsky A.V."/>
            <person name="Mardanov A.V."/>
            <person name="Sinninghe Damste J.S."/>
            <person name="Dedysh S.N."/>
        </authorList>
    </citation>
    <scope>NUCLEOTIDE SEQUENCE [LARGE SCALE GENOMIC DNA]</scope>
    <source>
        <strain evidence="1 2">SBC82</strain>
    </source>
</reference>
<dbReference type="Proteomes" id="UP000253606">
    <property type="component" value="Chromosome"/>
</dbReference>
<keyword evidence="2" id="KW-1185">Reference proteome</keyword>
<protein>
    <submittedName>
        <fullName evidence="1">Uncharacterized protein</fullName>
    </submittedName>
</protein>
<gene>
    <name evidence="1" type="ORF">ACPOL_1210</name>
</gene>
<dbReference type="AlphaFoldDB" id="A0A2Z5FUL2"/>
<accession>A0A2Z5FUL2</accession>
<proteinExistence type="predicted"/>
<dbReference type="KEGG" id="abas:ACPOL_1210"/>
<sequence>MPASISTSDLALAILAYDAAEGGSQIQGFFSVPAPKIPINPVAALNAYYTNVAGAYCTFYAYGVHPIAVRGLNAPVLTNRSAVADEHTGTAELPADWPRTAAQALKAAQRIGSVAVPLSALEERVARENEEKLPED</sequence>